<evidence type="ECO:0000313" key="3">
    <source>
        <dbReference type="Proteomes" id="UP000298324"/>
    </source>
</evidence>
<accession>A0A4Y7RI26</accession>
<protein>
    <submittedName>
        <fullName evidence="2">Peptidase A4 family protein</fullName>
    </submittedName>
</protein>
<dbReference type="GO" id="GO:0070007">
    <property type="term" value="F:glutamic-type endopeptidase activity"/>
    <property type="evidence" value="ECO:0007669"/>
    <property type="project" value="InterPro"/>
</dbReference>
<gene>
    <name evidence="2" type="ORF">Psch_02029</name>
</gene>
<dbReference type="EMBL" id="QFGA01000001">
    <property type="protein sequence ID" value="TEB08466.1"/>
    <property type="molecule type" value="Genomic_DNA"/>
</dbReference>
<dbReference type="CDD" id="cd13426">
    <property type="entry name" value="Peptidase_G1"/>
    <property type="match status" value="1"/>
</dbReference>
<keyword evidence="3" id="KW-1185">Reference proteome</keyword>
<reference evidence="2 3" key="1">
    <citation type="journal article" date="2018" name="Environ. Microbiol.">
        <title>Novel energy conservation strategies and behaviour of Pelotomaculum schinkii driving syntrophic propionate catabolism.</title>
        <authorList>
            <person name="Hidalgo-Ahumada C.A.P."/>
            <person name="Nobu M.K."/>
            <person name="Narihiro T."/>
            <person name="Tamaki H."/>
            <person name="Liu W.T."/>
            <person name="Kamagata Y."/>
            <person name="Stams A.J.M."/>
            <person name="Imachi H."/>
            <person name="Sousa D.Z."/>
        </authorList>
    </citation>
    <scope>NUCLEOTIDE SEQUENCE [LARGE SCALE GENOMIC DNA]</scope>
    <source>
        <strain evidence="2 3">HH</strain>
    </source>
</reference>
<evidence type="ECO:0000256" key="1">
    <source>
        <dbReference type="SAM" id="SignalP"/>
    </source>
</evidence>
<dbReference type="Pfam" id="PF01828">
    <property type="entry name" value="Peptidase_A4"/>
    <property type="match status" value="1"/>
</dbReference>
<feature type="signal peptide" evidence="1">
    <location>
        <begin position="1"/>
        <end position="25"/>
    </location>
</feature>
<feature type="chain" id="PRO_5039632336" evidence="1">
    <location>
        <begin position="26"/>
        <end position="357"/>
    </location>
</feature>
<dbReference type="Gene3D" id="2.60.120.700">
    <property type="entry name" value="Peptidase G1"/>
    <property type="match status" value="1"/>
</dbReference>
<dbReference type="Proteomes" id="UP000298324">
    <property type="component" value="Unassembled WGS sequence"/>
</dbReference>
<dbReference type="GO" id="GO:0006508">
    <property type="term" value="P:proteolysis"/>
    <property type="evidence" value="ECO:0007669"/>
    <property type="project" value="InterPro"/>
</dbReference>
<dbReference type="AlphaFoldDB" id="A0A4Y7RI26"/>
<dbReference type="InterPro" id="IPR038656">
    <property type="entry name" value="Peptidase_G1_sf"/>
</dbReference>
<organism evidence="2 3">
    <name type="scientific">Pelotomaculum schinkii</name>
    <dbReference type="NCBI Taxonomy" id="78350"/>
    <lineage>
        <taxon>Bacteria</taxon>
        <taxon>Bacillati</taxon>
        <taxon>Bacillota</taxon>
        <taxon>Clostridia</taxon>
        <taxon>Eubacteriales</taxon>
        <taxon>Desulfotomaculaceae</taxon>
        <taxon>Pelotomaculum</taxon>
    </lineage>
</organism>
<proteinExistence type="predicted"/>
<comment type="caution">
    <text evidence="2">The sequence shown here is derived from an EMBL/GenBank/DDBJ whole genome shotgun (WGS) entry which is preliminary data.</text>
</comment>
<dbReference type="RefSeq" id="WP_134217123.1">
    <property type="nucleotide sequence ID" value="NZ_QFGA01000001.1"/>
</dbReference>
<dbReference type="PANTHER" id="PTHR37536">
    <property type="entry name" value="PUTATIVE (AFU_ORTHOLOGUE AFUA_3G02970)-RELATED"/>
    <property type="match status" value="1"/>
</dbReference>
<dbReference type="InterPro" id="IPR013320">
    <property type="entry name" value="ConA-like_dom_sf"/>
</dbReference>
<dbReference type="InterPro" id="IPR000250">
    <property type="entry name" value="Peptidase_G1"/>
</dbReference>
<dbReference type="PANTHER" id="PTHR37536:SF1">
    <property type="entry name" value="ASPERGILLOPEPSIN, PUTAITVE (AFU_ORTHOLOGUE AFUA_7G01200)"/>
    <property type="match status" value="1"/>
</dbReference>
<keyword evidence="1" id="KW-0732">Signal</keyword>
<dbReference type="SUPFAM" id="SSF49899">
    <property type="entry name" value="Concanavalin A-like lectins/glucanases"/>
    <property type="match status" value="1"/>
</dbReference>
<name>A0A4Y7RI26_9FIRM</name>
<sequence length="357" mass="40243">MNWKKICLTLTIIGCFILAPMSATNASGATQPDNTDIELTYSEIELLPDGGKAYIFYIDGVKNKYLVPPEGFNPLTATDEQLEEYCLPPRPKDEKGLTEWQNNIIYYKRTSSEPKLKIIRHISQKSDNMAVNEISTSNLTASNYPSQNWSGYYGTAALFKFTSVQGIFIQPTEQPDSVLNSYECSWVGIGGMFGSGKLEQVGTMMHNYEYYGWYDYFAPGTDKRLIALPSPIHPGDRIQVCVWHHEDTNLACYSVANLTTGTWDPVVVESANLYYDPYYVEWIEERPVVNGAYTTLSDYGTITWTNAYAADSRSTNINSLGSYIYNAITMYDGQKIISQPDPLLTSTSFIDRYIHNP</sequence>
<evidence type="ECO:0000313" key="2">
    <source>
        <dbReference type="EMBL" id="TEB08466.1"/>
    </source>
</evidence>